<dbReference type="Proteomes" id="UP001305815">
    <property type="component" value="Chromosome"/>
</dbReference>
<accession>A0ABM8I487</accession>
<organism evidence="2 3">
    <name type="scientific">Claveliimonas bilis</name>
    <dbReference type="NCBI Taxonomy" id="3028070"/>
    <lineage>
        <taxon>Bacteria</taxon>
        <taxon>Bacillati</taxon>
        <taxon>Bacillota</taxon>
        <taxon>Clostridia</taxon>
        <taxon>Lachnospirales</taxon>
        <taxon>Lachnospiraceae</taxon>
        <taxon>Claveliimonas</taxon>
    </lineage>
</organism>
<protein>
    <recommendedName>
        <fullName evidence="1">Pyruvate carboxyltransferase domain-containing protein</fullName>
    </recommendedName>
</protein>
<evidence type="ECO:0000313" key="3">
    <source>
        <dbReference type="Proteomes" id="UP001305815"/>
    </source>
</evidence>
<dbReference type="Pfam" id="PF00682">
    <property type="entry name" value="HMGL-like"/>
    <property type="match status" value="1"/>
</dbReference>
<dbReference type="RefSeq" id="WP_316266636.1">
    <property type="nucleotide sequence ID" value="NZ_AP027742.1"/>
</dbReference>
<dbReference type="Gene3D" id="3.20.20.70">
    <property type="entry name" value="Aldolase class I"/>
    <property type="match status" value="1"/>
</dbReference>
<dbReference type="CDD" id="cd07944">
    <property type="entry name" value="DRE_TIM_HOA_like"/>
    <property type="match status" value="1"/>
</dbReference>
<dbReference type="EMBL" id="AP027742">
    <property type="protein sequence ID" value="BDZ77005.1"/>
    <property type="molecule type" value="Genomic_DNA"/>
</dbReference>
<reference evidence="3" key="1">
    <citation type="journal article" date="2023" name="Int. J. Syst. Evol. Microbiol.">
        <title>Claveliimonas bilis gen. nov., sp. nov., deoxycholic acid-producing bacteria isolated from human faeces, and reclassification of Sellimonas monacensis Zenner et al. 2021 as Claveliimonas monacensis comb. nov.</title>
        <authorList>
            <person name="Hisatomi A."/>
            <person name="Kastawa N.W.E.P.G."/>
            <person name="Song I."/>
            <person name="Ohkuma M."/>
            <person name="Fukiya S."/>
            <person name="Sakamoto M."/>
        </authorList>
    </citation>
    <scope>NUCLEOTIDE SEQUENCE [LARGE SCALE GENOMIC DNA]</scope>
    <source>
        <strain evidence="3">12BBH14</strain>
    </source>
</reference>
<dbReference type="SUPFAM" id="SSF51569">
    <property type="entry name" value="Aldolase"/>
    <property type="match status" value="1"/>
</dbReference>
<dbReference type="InterPro" id="IPR013785">
    <property type="entry name" value="Aldolase_TIM"/>
</dbReference>
<evidence type="ECO:0000259" key="1">
    <source>
        <dbReference type="Pfam" id="PF00682"/>
    </source>
</evidence>
<feature type="domain" description="Pyruvate carboxyltransferase" evidence="1">
    <location>
        <begin position="4"/>
        <end position="244"/>
    </location>
</feature>
<proteinExistence type="predicted"/>
<keyword evidence="3" id="KW-1185">Reference proteome</keyword>
<sequence length="526" mass="60409">MENIRLLDCTLRDGGYINDWNFGEKTIRSIIDRLIEAKTDLVEVGFLRNCTYDPDRTLFHSVRELKKVLPSSHGNTKFVAMALHNQYDIRNLEECDGTVDAVRVTFHDYDVEEGLDFCRKVKEKGYQLFINPINIMGYRDQELVKLLKKVSNLEPYGFSIVDTFGSMTKKELVRIYSLCENNLDEAIVLGLHLHENMAQSFLLAQTFLEMKDPRRNCVLDASLNGMGRVPGNLCLELIMDYMNRSYGKDYDIDPVLDAIEEYITPIKSREPWGYMAEYFISAKYNLHRNYAEYLLSKGTLTARDMHQILKMLPENKKSAFDPACIEELYQEYKNQTVSDQASLGSLKQIFEGRAVVLLAPGTSLEYQWDKVKDYIRSQKAIIVSANFYFAEQEGGFAFFSNAKRFAEYQALRKQDIHVILTSNITKGVRPGDDVINYRRLAMEGEEPSENCGIMLLRLMSLLKVKEAALAGFDGYTSEGEDYMKGYFGAFQNAREGDNRKIAGEIRKLQKKIKILFLTPSQYEEAV</sequence>
<gene>
    <name evidence="2" type="ORF">Lac1_11880</name>
</gene>
<name>A0ABM8I487_9FIRM</name>
<evidence type="ECO:0000313" key="2">
    <source>
        <dbReference type="EMBL" id="BDZ77005.1"/>
    </source>
</evidence>
<dbReference type="InterPro" id="IPR000891">
    <property type="entry name" value="PYR_CT"/>
</dbReference>